<dbReference type="Pfam" id="PF08325">
    <property type="entry name" value="WLM"/>
    <property type="match status" value="1"/>
</dbReference>
<dbReference type="Proteomes" id="UP000326924">
    <property type="component" value="Unassembled WGS sequence"/>
</dbReference>
<dbReference type="InterPro" id="IPR013536">
    <property type="entry name" value="WLM_dom"/>
</dbReference>
<dbReference type="EMBL" id="VXIS01000344">
    <property type="protein sequence ID" value="KAA8894385.1"/>
    <property type="molecule type" value="Genomic_DNA"/>
</dbReference>
<dbReference type="GO" id="GO:0006281">
    <property type="term" value="P:DNA repair"/>
    <property type="evidence" value="ECO:0007669"/>
    <property type="project" value="TreeGrafter"/>
</dbReference>
<evidence type="ECO:0000259" key="1">
    <source>
        <dbReference type="PROSITE" id="PS51397"/>
    </source>
</evidence>
<sequence length="163" mass="19610">MPTIGSYSIMRDMPHASRALRLLQHVAHLVKPIMRRHGYYIPRLEEFYRQDFLGLTESVVSYRGVKTVTVVKLTLRDHRDPYRFQPIGQIIETFLHELTHQRFGPHDKRFWRQQQIHRDEFAHMYGLPDGWNVQYEDHDGNGRPKYSGRYENWPGWSQVPFLY</sequence>
<dbReference type="PANTHER" id="PTHR46622:SF1">
    <property type="entry name" value="DNA-DEPENDENT METALLOPROTEASE WSS1"/>
    <property type="match status" value="1"/>
</dbReference>
<dbReference type="GO" id="GO:0008237">
    <property type="term" value="F:metallopeptidase activity"/>
    <property type="evidence" value="ECO:0007669"/>
    <property type="project" value="TreeGrafter"/>
</dbReference>
<accession>A0A5J5EFC6</accession>
<dbReference type="GO" id="GO:0005634">
    <property type="term" value="C:nucleus"/>
    <property type="evidence" value="ECO:0007669"/>
    <property type="project" value="TreeGrafter"/>
</dbReference>
<protein>
    <submittedName>
        <fullName evidence="2">WLM domain-containing protein</fullName>
    </submittedName>
</protein>
<dbReference type="PROSITE" id="PS51397">
    <property type="entry name" value="WLM"/>
    <property type="match status" value="1"/>
</dbReference>
<feature type="domain" description="WLM" evidence="1">
    <location>
        <begin position="1"/>
        <end position="163"/>
    </location>
</feature>
<dbReference type="InterPro" id="IPR053000">
    <property type="entry name" value="WSS1-like_metalloprotease"/>
</dbReference>
<evidence type="ECO:0000313" key="2">
    <source>
        <dbReference type="EMBL" id="KAA8894385.1"/>
    </source>
</evidence>
<gene>
    <name evidence="2" type="ORF">FN846DRAFT_974285</name>
</gene>
<dbReference type="AlphaFoldDB" id="A0A5J5EFC6"/>
<organism evidence="2 3">
    <name type="scientific">Sphaerosporella brunnea</name>
    <dbReference type="NCBI Taxonomy" id="1250544"/>
    <lineage>
        <taxon>Eukaryota</taxon>
        <taxon>Fungi</taxon>
        <taxon>Dikarya</taxon>
        <taxon>Ascomycota</taxon>
        <taxon>Pezizomycotina</taxon>
        <taxon>Pezizomycetes</taxon>
        <taxon>Pezizales</taxon>
        <taxon>Pyronemataceae</taxon>
        <taxon>Sphaerosporella</taxon>
    </lineage>
</organism>
<proteinExistence type="predicted"/>
<reference evidence="2 3" key="1">
    <citation type="submission" date="2019-09" db="EMBL/GenBank/DDBJ databases">
        <title>Draft genome of the ectomycorrhizal ascomycete Sphaerosporella brunnea.</title>
        <authorList>
            <consortium name="DOE Joint Genome Institute"/>
            <person name="Benucci G.M."/>
            <person name="Marozzi G."/>
            <person name="Antonielli L."/>
            <person name="Sanchez S."/>
            <person name="Marco P."/>
            <person name="Wang X."/>
            <person name="Falini L.B."/>
            <person name="Barry K."/>
            <person name="Haridas S."/>
            <person name="Lipzen A."/>
            <person name="Labutti K."/>
            <person name="Grigoriev I.V."/>
            <person name="Murat C."/>
            <person name="Martin F."/>
            <person name="Albertini E."/>
            <person name="Donnini D."/>
            <person name="Bonito G."/>
        </authorList>
    </citation>
    <scope>NUCLEOTIDE SEQUENCE [LARGE SCALE GENOMIC DNA]</scope>
    <source>
        <strain evidence="2 3">Sb_GMNB300</strain>
    </source>
</reference>
<name>A0A5J5EFC6_9PEZI</name>
<evidence type="ECO:0000313" key="3">
    <source>
        <dbReference type="Proteomes" id="UP000326924"/>
    </source>
</evidence>
<comment type="caution">
    <text evidence="2">The sequence shown here is derived from an EMBL/GenBank/DDBJ whole genome shotgun (WGS) entry which is preliminary data.</text>
</comment>
<dbReference type="PANTHER" id="PTHR46622">
    <property type="entry name" value="DNA-DEPENDENT METALLOPROTEASE WSS1"/>
    <property type="match status" value="1"/>
</dbReference>
<keyword evidence="3" id="KW-1185">Reference proteome</keyword>
<dbReference type="OrthoDB" id="261960at2759"/>
<dbReference type="InParanoid" id="A0A5J5EFC6"/>